<name>A0A6A6S3L7_9PLEO</name>
<evidence type="ECO:0000313" key="2">
    <source>
        <dbReference type="Proteomes" id="UP000799753"/>
    </source>
</evidence>
<evidence type="ECO:0000313" key="1">
    <source>
        <dbReference type="EMBL" id="KAF2642140.1"/>
    </source>
</evidence>
<sequence length="164" mass="18284">MYTHAVIHGSEANKKMLAHVFCASLLFLAGQWRHSNESVFKLCSHEDPCNAIRWRMQEREFDRLGHPASQPCRLVDKSSTIYPFQNSIQDGPCIAGARWSALLLLCSRCIALAWMDREVAETDSVPERGGAWKDQANNSCRKAMWQELCASGLTGNSMGGLVVV</sequence>
<accession>A0A6A6S3L7</accession>
<organism evidence="1 2">
    <name type="scientific">Massarina eburnea CBS 473.64</name>
    <dbReference type="NCBI Taxonomy" id="1395130"/>
    <lineage>
        <taxon>Eukaryota</taxon>
        <taxon>Fungi</taxon>
        <taxon>Dikarya</taxon>
        <taxon>Ascomycota</taxon>
        <taxon>Pezizomycotina</taxon>
        <taxon>Dothideomycetes</taxon>
        <taxon>Pleosporomycetidae</taxon>
        <taxon>Pleosporales</taxon>
        <taxon>Massarineae</taxon>
        <taxon>Massarinaceae</taxon>
        <taxon>Massarina</taxon>
    </lineage>
</organism>
<dbReference type="Proteomes" id="UP000799753">
    <property type="component" value="Unassembled WGS sequence"/>
</dbReference>
<protein>
    <submittedName>
        <fullName evidence="1">Uncharacterized protein</fullName>
    </submittedName>
</protein>
<dbReference type="EMBL" id="MU006782">
    <property type="protein sequence ID" value="KAF2642140.1"/>
    <property type="molecule type" value="Genomic_DNA"/>
</dbReference>
<reference evidence="1" key="1">
    <citation type="journal article" date="2020" name="Stud. Mycol.">
        <title>101 Dothideomycetes genomes: a test case for predicting lifestyles and emergence of pathogens.</title>
        <authorList>
            <person name="Haridas S."/>
            <person name="Albert R."/>
            <person name="Binder M."/>
            <person name="Bloem J."/>
            <person name="Labutti K."/>
            <person name="Salamov A."/>
            <person name="Andreopoulos B."/>
            <person name="Baker S."/>
            <person name="Barry K."/>
            <person name="Bills G."/>
            <person name="Bluhm B."/>
            <person name="Cannon C."/>
            <person name="Castanera R."/>
            <person name="Culley D."/>
            <person name="Daum C."/>
            <person name="Ezra D."/>
            <person name="Gonzalez J."/>
            <person name="Henrissat B."/>
            <person name="Kuo A."/>
            <person name="Liang C."/>
            <person name="Lipzen A."/>
            <person name="Lutzoni F."/>
            <person name="Magnuson J."/>
            <person name="Mondo S."/>
            <person name="Nolan M."/>
            <person name="Ohm R."/>
            <person name="Pangilinan J."/>
            <person name="Park H.-J."/>
            <person name="Ramirez L."/>
            <person name="Alfaro M."/>
            <person name="Sun H."/>
            <person name="Tritt A."/>
            <person name="Yoshinaga Y."/>
            <person name="Zwiers L.-H."/>
            <person name="Turgeon B."/>
            <person name="Goodwin S."/>
            <person name="Spatafora J."/>
            <person name="Crous P."/>
            <person name="Grigoriev I."/>
        </authorList>
    </citation>
    <scope>NUCLEOTIDE SEQUENCE</scope>
    <source>
        <strain evidence="1">CBS 473.64</strain>
    </source>
</reference>
<proteinExistence type="predicted"/>
<gene>
    <name evidence="1" type="ORF">P280DRAFT_294072</name>
</gene>
<keyword evidence="2" id="KW-1185">Reference proteome</keyword>
<dbReference type="AlphaFoldDB" id="A0A6A6S3L7"/>